<accession>A0ABN1E7T7</accession>
<keyword evidence="3" id="KW-1185">Reference proteome</keyword>
<evidence type="ECO:0000313" key="2">
    <source>
        <dbReference type="EMBL" id="GAA0560981.1"/>
    </source>
</evidence>
<reference evidence="2 3" key="1">
    <citation type="journal article" date="2019" name="Int. J. Syst. Evol. Microbiol.">
        <title>The Global Catalogue of Microorganisms (GCM) 10K type strain sequencing project: providing services to taxonomists for standard genome sequencing and annotation.</title>
        <authorList>
            <consortium name="The Broad Institute Genomics Platform"/>
            <consortium name="The Broad Institute Genome Sequencing Center for Infectious Disease"/>
            <person name="Wu L."/>
            <person name="Ma J."/>
        </authorList>
    </citation>
    <scope>NUCLEOTIDE SEQUENCE [LARGE SCALE GENOMIC DNA]</scope>
    <source>
        <strain evidence="2 3">JCM 10667</strain>
    </source>
</reference>
<protein>
    <submittedName>
        <fullName evidence="2">Uncharacterized protein</fullName>
    </submittedName>
</protein>
<feature type="compositionally biased region" description="Polar residues" evidence="1">
    <location>
        <begin position="69"/>
        <end position="85"/>
    </location>
</feature>
<dbReference type="EMBL" id="BAAAHD010000022">
    <property type="protein sequence ID" value="GAA0560981.1"/>
    <property type="molecule type" value="Genomic_DNA"/>
</dbReference>
<gene>
    <name evidence="2" type="ORF">GCM10009546_23930</name>
</gene>
<feature type="region of interest" description="Disordered" evidence="1">
    <location>
        <begin position="1"/>
        <end position="100"/>
    </location>
</feature>
<dbReference type="Proteomes" id="UP001501427">
    <property type="component" value="Unassembled WGS sequence"/>
</dbReference>
<proteinExistence type="predicted"/>
<evidence type="ECO:0000313" key="3">
    <source>
        <dbReference type="Proteomes" id="UP001501427"/>
    </source>
</evidence>
<organism evidence="2 3">
    <name type="scientific">Actinomadura livida</name>
    <dbReference type="NCBI Taxonomy" id="79909"/>
    <lineage>
        <taxon>Bacteria</taxon>
        <taxon>Bacillati</taxon>
        <taxon>Actinomycetota</taxon>
        <taxon>Actinomycetes</taxon>
        <taxon>Streptosporangiales</taxon>
        <taxon>Thermomonosporaceae</taxon>
        <taxon>Actinomadura</taxon>
    </lineage>
</organism>
<feature type="compositionally biased region" description="Basic and acidic residues" evidence="1">
    <location>
        <begin position="1"/>
        <end position="24"/>
    </location>
</feature>
<sequence length="100" mass="10825">MAEREDRDRHVDERRRSRLRETQRGEATILDPARYGRYEPSAAPGAAGSKRMIMGSSGTLSVAGRPRRNSSIGASGRSGNSSAQMHSVVARWPGVAETEG</sequence>
<name>A0ABN1E7T7_9ACTN</name>
<evidence type="ECO:0000256" key="1">
    <source>
        <dbReference type="SAM" id="MobiDB-lite"/>
    </source>
</evidence>
<comment type="caution">
    <text evidence="2">The sequence shown here is derived from an EMBL/GenBank/DDBJ whole genome shotgun (WGS) entry which is preliminary data.</text>
</comment>